<dbReference type="Pfam" id="PF06252">
    <property type="entry name" value="GemA"/>
    <property type="match status" value="1"/>
</dbReference>
<evidence type="ECO:0000313" key="2">
    <source>
        <dbReference type="Proteomes" id="UP000561417"/>
    </source>
</evidence>
<evidence type="ECO:0008006" key="3">
    <source>
        <dbReference type="Google" id="ProtNLM"/>
    </source>
</evidence>
<gene>
    <name evidence="1" type="ORF">HNQ69_001236</name>
</gene>
<keyword evidence="2" id="KW-1185">Reference proteome</keyword>
<proteinExistence type="predicted"/>
<comment type="caution">
    <text evidence="1">The sequence shown here is derived from an EMBL/GenBank/DDBJ whole genome shotgun (WGS) entry which is preliminary data.</text>
</comment>
<sequence>MSLAVLHMGKRALGLDDETYRALLYRLTGKHSTKDLSVLEERLVIDEMKACGFEPNVKRLEGKYAKKLQALWIAGWNLGIIRDRSDKALLAFVKRQTGIDHIRFLRDSDDAGKAIEALKGWLQREGGVDWKGKKIQDSWQKMPGYLILRAQWKCLNPDAVFDLETFHQSVMALSGKALSKMDGDDFREVMNIWGWTIRKAVKSRGVSMHARGSL</sequence>
<organism evidence="1 2">
    <name type="scientific">Bartonella callosciuri</name>
    <dbReference type="NCBI Taxonomy" id="686223"/>
    <lineage>
        <taxon>Bacteria</taxon>
        <taxon>Pseudomonadati</taxon>
        <taxon>Pseudomonadota</taxon>
        <taxon>Alphaproteobacteria</taxon>
        <taxon>Hyphomicrobiales</taxon>
        <taxon>Bartonellaceae</taxon>
        <taxon>Bartonella</taxon>
    </lineage>
</organism>
<evidence type="ECO:0000313" key="1">
    <source>
        <dbReference type="EMBL" id="MBB5074102.1"/>
    </source>
</evidence>
<dbReference type="AlphaFoldDB" id="A0A840NXQ0"/>
<name>A0A840NXQ0_9HYPH</name>
<dbReference type="EMBL" id="JACHIM010000005">
    <property type="protein sequence ID" value="MBB5074102.1"/>
    <property type="molecule type" value="Genomic_DNA"/>
</dbReference>
<accession>A0A840NXQ0</accession>
<dbReference type="Proteomes" id="UP000561417">
    <property type="component" value="Unassembled WGS sequence"/>
</dbReference>
<protein>
    <recommendedName>
        <fullName evidence="3">Mu-like prophage protein gp16</fullName>
    </recommendedName>
</protein>
<dbReference type="InterPro" id="IPR009363">
    <property type="entry name" value="Phage_Mu_Gp16"/>
</dbReference>
<dbReference type="RefSeq" id="WP_183229070.1">
    <property type="nucleotide sequence ID" value="NZ_JACHIM010000005.1"/>
</dbReference>
<reference evidence="1 2" key="1">
    <citation type="submission" date="2020-08" db="EMBL/GenBank/DDBJ databases">
        <title>Genomic Encyclopedia of Type Strains, Phase IV (KMG-IV): sequencing the most valuable type-strain genomes for metagenomic binning, comparative biology and taxonomic classification.</title>
        <authorList>
            <person name="Goeker M."/>
        </authorList>
    </citation>
    <scope>NUCLEOTIDE SEQUENCE [LARGE SCALE GENOMIC DNA]</scope>
    <source>
        <strain evidence="1 2">DSM 28538</strain>
    </source>
</reference>